<dbReference type="STRING" id="633194.SAMN05421759_103217"/>
<accession>A0A1N7LWH6</accession>
<sequence>MPVTSFALMILLVIAAAALTVWAMSAFGILAVLPVLLVVGLLARWGLEHVPYDDSHG</sequence>
<organism evidence="2 3">
    <name type="scientific">Roseivivax lentus</name>
    <dbReference type="NCBI Taxonomy" id="633194"/>
    <lineage>
        <taxon>Bacteria</taxon>
        <taxon>Pseudomonadati</taxon>
        <taxon>Pseudomonadota</taxon>
        <taxon>Alphaproteobacteria</taxon>
        <taxon>Rhodobacterales</taxon>
        <taxon>Roseobacteraceae</taxon>
        <taxon>Roseivivax</taxon>
    </lineage>
</organism>
<evidence type="ECO:0000256" key="1">
    <source>
        <dbReference type="SAM" id="Phobius"/>
    </source>
</evidence>
<gene>
    <name evidence="2" type="ORF">SAMN05421759_103217</name>
</gene>
<dbReference type="EMBL" id="FTOQ01000003">
    <property type="protein sequence ID" value="SIS78180.1"/>
    <property type="molecule type" value="Genomic_DNA"/>
</dbReference>
<name>A0A1N7LWH6_9RHOB</name>
<protein>
    <submittedName>
        <fullName evidence="2">Uncharacterized protein</fullName>
    </submittedName>
</protein>
<keyword evidence="1" id="KW-0812">Transmembrane</keyword>
<dbReference type="AlphaFoldDB" id="A0A1N7LWH6"/>
<reference evidence="3" key="1">
    <citation type="submission" date="2017-01" db="EMBL/GenBank/DDBJ databases">
        <authorList>
            <person name="Varghese N."/>
            <person name="Submissions S."/>
        </authorList>
    </citation>
    <scope>NUCLEOTIDE SEQUENCE [LARGE SCALE GENOMIC DNA]</scope>
    <source>
        <strain evidence="3">DSM 29430</strain>
    </source>
</reference>
<evidence type="ECO:0000313" key="3">
    <source>
        <dbReference type="Proteomes" id="UP000186684"/>
    </source>
</evidence>
<keyword evidence="1" id="KW-0472">Membrane</keyword>
<evidence type="ECO:0000313" key="2">
    <source>
        <dbReference type="EMBL" id="SIS78180.1"/>
    </source>
</evidence>
<keyword evidence="3" id="KW-1185">Reference proteome</keyword>
<proteinExistence type="predicted"/>
<dbReference type="RefSeq" id="WP_200798034.1">
    <property type="nucleotide sequence ID" value="NZ_FTOQ01000003.1"/>
</dbReference>
<keyword evidence="1" id="KW-1133">Transmembrane helix</keyword>
<feature type="transmembrane region" description="Helical" evidence="1">
    <location>
        <begin position="27"/>
        <end position="47"/>
    </location>
</feature>
<dbReference type="Proteomes" id="UP000186684">
    <property type="component" value="Unassembled WGS sequence"/>
</dbReference>